<dbReference type="Proteomes" id="UP000184123">
    <property type="component" value="Unassembled WGS sequence"/>
</dbReference>
<dbReference type="InterPro" id="IPR037873">
    <property type="entry name" value="BamE-like"/>
</dbReference>
<reference evidence="7 8" key="1">
    <citation type="submission" date="2016-11" db="EMBL/GenBank/DDBJ databases">
        <authorList>
            <person name="Jaros S."/>
            <person name="Januszkiewicz K."/>
            <person name="Wedrychowicz H."/>
        </authorList>
    </citation>
    <scope>NUCLEOTIDE SEQUENCE [LARGE SCALE GENOMIC DNA]</scope>
    <source>
        <strain evidence="7 8">DSM 4740</strain>
    </source>
</reference>
<dbReference type="GO" id="GO:0051205">
    <property type="term" value="P:protein insertion into membrane"/>
    <property type="evidence" value="ECO:0007669"/>
    <property type="project" value="UniProtKB-UniRule"/>
</dbReference>
<evidence type="ECO:0000256" key="3">
    <source>
        <dbReference type="ARBA" id="ARBA00023237"/>
    </source>
</evidence>
<feature type="compositionally biased region" description="Polar residues" evidence="5">
    <location>
        <begin position="18"/>
        <end position="33"/>
    </location>
</feature>
<evidence type="ECO:0000256" key="1">
    <source>
        <dbReference type="ARBA" id="ARBA00022729"/>
    </source>
</evidence>
<evidence type="ECO:0000256" key="2">
    <source>
        <dbReference type="ARBA" id="ARBA00023136"/>
    </source>
</evidence>
<feature type="region of interest" description="Disordered" evidence="5">
    <location>
        <begin position="18"/>
        <end position="39"/>
    </location>
</feature>
<dbReference type="Gene3D" id="3.30.1450.10">
    <property type="match status" value="1"/>
</dbReference>
<keyword evidence="3 4" id="KW-0998">Cell outer membrane</keyword>
<protein>
    <recommendedName>
        <fullName evidence="4">Outer membrane protein assembly factor BamE</fullName>
    </recommendedName>
</protein>
<comment type="subcellular location">
    <subcellularLocation>
        <location evidence="4">Cell outer membrane</location>
    </subcellularLocation>
</comment>
<dbReference type="STRING" id="44933.SAMN05660971_03618"/>
<evidence type="ECO:0000259" key="6">
    <source>
        <dbReference type="Pfam" id="PF04355"/>
    </source>
</evidence>
<dbReference type="AntiFam" id="ANF00190">
    <property type="entry name" value="Shadow ORF (opposite fur)"/>
</dbReference>
<comment type="subunit">
    <text evidence="4">Part of the Bam complex.</text>
</comment>
<dbReference type="EMBL" id="FRCA01000011">
    <property type="protein sequence ID" value="SHM69170.1"/>
    <property type="molecule type" value="Genomic_DNA"/>
</dbReference>
<dbReference type="PANTHER" id="PTHR37482">
    <property type="entry name" value="OUTER MEMBRANE PROTEIN ASSEMBLY FACTOR BAME"/>
    <property type="match status" value="1"/>
</dbReference>
<accession>A0A1M7KUL0</accession>
<organism evidence="7 8">
    <name type="scientific">Halomonas cupida</name>
    <dbReference type="NCBI Taxonomy" id="44933"/>
    <lineage>
        <taxon>Bacteria</taxon>
        <taxon>Pseudomonadati</taxon>
        <taxon>Pseudomonadota</taxon>
        <taxon>Gammaproteobacteria</taxon>
        <taxon>Oceanospirillales</taxon>
        <taxon>Halomonadaceae</taxon>
        <taxon>Halomonas</taxon>
    </lineage>
</organism>
<evidence type="ECO:0000256" key="4">
    <source>
        <dbReference type="HAMAP-Rule" id="MF_00925"/>
    </source>
</evidence>
<dbReference type="GO" id="GO:1990063">
    <property type="term" value="C:Bam protein complex"/>
    <property type="evidence" value="ECO:0007669"/>
    <property type="project" value="TreeGrafter"/>
</dbReference>
<dbReference type="PANTHER" id="PTHR37482:SF1">
    <property type="entry name" value="OUTER MEMBRANE PROTEIN ASSEMBLY FACTOR BAME"/>
    <property type="match status" value="1"/>
</dbReference>
<feature type="domain" description="Outer membrane protein assembly factor BamE" evidence="6">
    <location>
        <begin position="252"/>
        <end position="320"/>
    </location>
</feature>
<feature type="region of interest" description="Disordered" evidence="5">
    <location>
        <begin position="339"/>
        <end position="368"/>
    </location>
</feature>
<name>A0A1M7KUL0_9GAMM</name>
<comment type="function">
    <text evidence="4">Part of the outer membrane protein assembly complex, which is involved in assembly and insertion of beta-barrel proteins into the outer membrane.</text>
</comment>
<evidence type="ECO:0000313" key="7">
    <source>
        <dbReference type="EMBL" id="SHM69170.1"/>
    </source>
</evidence>
<evidence type="ECO:0000256" key="5">
    <source>
        <dbReference type="SAM" id="MobiDB-lite"/>
    </source>
</evidence>
<gene>
    <name evidence="4" type="primary">bamE</name>
    <name evidence="7" type="ORF">SAMN05660971_03618</name>
</gene>
<sequence length="368" mass="41223">MRIRGFQIQDVFIDASRNSYDSQEQQTGKTHSLQPRERWKREPGRALLPDDAFLACRLGALGANVQHQRMVNQLETVLFSDFLLAALDGVVKEFDDLTALQAHHMVMVLFLGQFEDRVTAIKIMSDHQARRLELSQHTIDCRQPHILARLEQCLVDILCAEMVLVGGRFQNLQDLYARQRDLEAGLAQFMVLVGHGCSSQYQVGSGMIDRPHDSEEQAQMQKLTGIVTLSLALALTSGCTYFSVYKRDLNQGNLVTAAMADQLQPGMTRQQVVDVMGAPLLEAPFDASQWDYVYRVDEAYGDVKQRRMTLTFAGNELVNIQREGNFNLTPVADRHVEGVGPSSGGAPDLESGEIEPIYNRTIEDPQAR</sequence>
<keyword evidence="2 4" id="KW-0472">Membrane</keyword>
<dbReference type="InterPro" id="IPR026592">
    <property type="entry name" value="BamE"/>
</dbReference>
<comment type="similarity">
    <text evidence="4">Belongs to the BamE family.</text>
</comment>
<keyword evidence="7" id="KW-0449">Lipoprotein</keyword>
<dbReference type="InterPro" id="IPR007450">
    <property type="entry name" value="BamE_dom"/>
</dbReference>
<dbReference type="GO" id="GO:0043165">
    <property type="term" value="P:Gram-negative-bacterium-type cell outer membrane assembly"/>
    <property type="evidence" value="ECO:0007669"/>
    <property type="project" value="UniProtKB-UniRule"/>
</dbReference>
<dbReference type="AlphaFoldDB" id="A0A1M7KUL0"/>
<dbReference type="GO" id="GO:0030674">
    <property type="term" value="F:protein-macromolecule adaptor activity"/>
    <property type="evidence" value="ECO:0007669"/>
    <property type="project" value="TreeGrafter"/>
</dbReference>
<proteinExistence type="inferred from homology"/>
<keyword evidence="1 4" id="KW-0732">Signal</keyword>
<dbReference type="HAMAP" id="MF_00925">
    <property type="entry name" value="OM_assembly_BamE"/>
    <property type="match status" value="1"/>
</dbReference>
<evidence type="ECO:0000313" key="8">
    <source>
        <dbReference type="Proteomes" id="UP000184123"/>
    </source>
</evidence>
<dbReference type="Pfam" id="PF04355">
    <property type="entry name" value="BamE"/>
    <property type="match status" value="1"/>
</dbReference>